<evidence type="ECO:0000313" key="3">
    <source>
        <dbReference type="Proteomes" id="UP000295357"/>
    </source>
</evidence>
<dbReference type="RefSeq" id="WP_133602184.1">
    <property type="nucleotide sequence ID" value="NZ_JAUFPJ010000001.1"/>
</dbReference>
<protein>
    <submittedName>
        <fullName evidence="2">2-oxoglutarate-Fe(II)-dependent oxygenase superfamily protein</fullName>
    </submittedName>
</protein>
<evidence type="ECO:0000313" key="2">
    <source>
        <dbReference type="EMBL" id="TDP13291.1"/>
    </source>
</evidence>
<evidence type="ECO:0000259" key="1">
    <source>
        <dbReference type="Pfam" id="PF13640"/>
    </source>
</evidence>
<feature type="domain" description="Prolyl 4-hydroxylase alpha subunit Fe(2+) 2OG dioxygenase" evidence="1">
    <location>
        <begin position="131"/>
        <end position="222"/>
    </location>
</feature>
<dbReference type="InterPro" id="IPR044862">
    <property type="entry name" value="Pro_4_hyd_alph_FE2OG_OXY"/>
</dbReference>
<dbReference type="EMBL" id="SNXE01000001">
    <property type="protein sequence ID" value="TDP13291.1"/>
    <property type="molecule type" value="Genomic_DNA"/>
</dbReference>
<dbReference type="Pfam" id="PF13640">
    <property type="entry name" value="2OG-FeII_Oxy_3"/>
    <property type="match status" value="1"/>
</dbReference>
<dbReference type="OrthoDB" id="269774at2"/>
<sequence length="237" mass="26657">MSAPDFIEVYDDVLDAATCQAWLQRFEEGGQAQRGATGSGVDLSMKDSWDIQLDRVPGWGDVQAQLNQAVLHCLRRYLRRYAHVALAPLQLKMQDPGSGELRVLDAEAVAGLSDDLLNGLVAKVFRPGSINIQKYLAGQGGYPHWHCEQYPRQDQGEALHRAVLWTLYLNDDFEAGETEFLYQQRKIKPRRGSLLIAPTAFTHTHRGNRPEGGDKYIATSWVLYQRAEQLYAGQATR</sequence>
<comment type="caution">
    <text evidence="2">The sequence shown here is derived from an EMBL/GenBank/DDBJ whole genome shotgun (WGS) entry which is preliminary data.</text>
</comment>
<dbReference type="AlphaFoldDB" id="A0A4R6NCA8"/>
<gene>
    <name evidence="2" type="ORF">DFR39_101766</name>
</gene>
<accession>A0A4R6NCA8</accession>
<reference evidence="2 3" key="1">
    <citation type="submission" date="2019-03" db="EMBL/GenBank/DDBJ databases">
        <title>Genomic Encyclopedia of Type Strains, Phase IV (KMG-IV): sequencing the most valuable type-strain genomes for metagenomic binning, comparative biology and taxonomic classification.</title>
        <authorList>
            <person name="Goeker M."/>
        </authorList>
    </citation>
    <scope>NUCLEOTIDE SEQUENCE [LARGE SCALE GENOMIC DNA]</scope>
    <source>
        <strain evidence="2 3">DSM 25082</strain>
    </source>
</reference>
<dbReference type="Proteomes" id="UP000295357">
    <property type="component" value="Unassembled WGS sequence"/>
</dbReference>
<name>A0A4R6NCA8_9BURK</name>
<keyword evidence="3" id="KW-1185">Reference proteome</keyword>
<dbReference type="Gene3D" id="2.60.120.620">
    <property type="entry name" value="q2cbj1_9rhob like domain"/>
    <property type="match status" value="1"/>
</dbReference>
<organism evidence="2 3">
    <name type="scientific">Roseateles asaccharophilus</name>
    <dbReference type="NCBI Taxonomy" id="582607"/>
    <lineage>
        <taxon>Bacteria</taxon>
        <taxon>Pseudomonadati</taxon>
        <taxon>Pseudomonadota</taxon>
        <taxon>Betaproteobacteria</taxon>
        <taxon>Burkholderiales</taxon>
        <taxon>Sphaerotilaceae</taxon>
        <taxon>Roseateles</taxon>
    </lineage>
</organism>
<proteinExistence type="predicted"/>